<evidence type="ECO:0000259" key="10">
    <source>
        <dbReference type="PROSITE" id="PS50157"/>
    </source>
</evidence>
<comment type="cofactor">
    <cofactor evidence="1">
        <name>Zn(2+)</name>
        <dbReference type="ChEBI" id="CHEBI:29105"/>
    </cofactor>
</comment>
<dbReference type="SUPFAM" id="SSF74650">
    <property type="entry name" value="Galactose mutarotase-like"/>
    <property type="match status" value="1"/>
</dbReference>
<keyword evidence="7" id="KW-0326">Glycosidase</keyword>
<dbReference type="Gene3D" id="3.20.110.10">
    <property type="entry name" value="Glycoside hydrolase 38, N terminal domain"/>
    <property type="match status" value="1"/>
</dbReference>
<dbReference type="GO" id="GO:0004559">
    <property type="term" value="F:alpha-mannosidase activity"/>
    <property type="evidence" value="ECO:0007669"/>
    <property type="project" value="InterPro"/>
</dbReference>
<proteinExistence type="inferred from homology"/>
<dbReference type="Pfam" id="PF21260">
    <property type="entry name" value="Laman-like_dom"/>
    <property type="match status" value="1"/>
</dbReference>
<dbReference type="InterPro" id="IPR011330">
    <property type="entry name" value="Glyco_hydro/deAcase_b/a-brl"/>
</dbReference>
<dbReference type="Gene3D" id="1.20.1270.50">
    <property type="entry name" value="Glycoside hydrolase family 38, central domain"/>
    <property type="match status" value="1"/>
</dbReference>
<dbReference type="CDD" id="cd10810">
    <property type="entry name" value="GH38N_AMII_LAM_like"/>
    <property type="match status" value="1"/>
</dbReference>
<gene>
    <name evidence="11" type="ORF">G4B88_006917</name>
</gene>
<dbReference type="InterPro" id="IPR013087">
    <property type="entry name" value="Znf_C2H2_type"/>
</dbReference>
<dbReference type="InterPro" id="IPR048534">
    <property type="entry name" value="Man2a1-like_dom"/>
</dbReference>
<dbReference type="InterPro" id="IPR009686">
    <property type="entry name" value="Senescence/spartin_C"/>
</dbReference>
<evidence type="ECO:0000313" key="11">
    <source>
        <dbReference type="EMBL" id="KAF4377637.1"/>
    </source>
</evidence>
<protein>
    <recommendedName>
        <fullName evidence="10">C2H2-type domain-containing protein</fullName>
    </recommendedName>
</protein>
<dbReference type="SUPFAM" id="SSF88688">
    <property type="entry name" value="Families 57/38 glycoside transferase middle domain"/>
    <property type="match status" value="1"/>
</dbReference>
<evidence type="ECO:0000256" key="4">
    <source>
        <dbReference type="ARBA" id="ARBA00022801"/>
    </source>
</evidence>
<dbReference type="PANTHER" id="PTHR11607:SF61">
    <property type="entry name" value="ALPHA-MANNOSIDASE"/>
    <property type="match status" value="1"/>
</dbReference>
<dbReference type="FunFam" id="2.60.40.1360:FF:000001">
    <property type="entry name" value="Alpha-mannosidase"/>
    <property type="match status" value="1"/>
</dbReference>
<evidence type="ECO:0000256" key="8">
    <source>
        <dbReference type="PROSITE-ProRule" id="PRU00042"/>
    </source>
</evidence>
<dbReference type="SMART" id="SM00872">
    <property type="entry name" value="Alpha-mann_mid"/>
    <property type="match status" value="1"/>
</dbReference>
<dbReference type="GO" id="GO:0030246">
    <property type="term" value="F:carbohydrate binding"/>
    <property type="evidence" value="ECO:0007669"/>
    <property type="project" value="InterPro"/>
</dbReference>
<dbReference type="Pfam" id="PF06911">
    <property type="entry name" value="Senescence"/>
    <property type="match status" value="1"/>
</dbReference>
<dbReference type="GO" id="GO:0008270">
    <property type="term" value="F:zinc ion binding"/>
    <property type="evidence" value="ECO:0007669"/>
    <property type="project" value="UniProtKB-KW"/>
</dbReference>
<dbReference type="FunFam" id="2.60.40.1180:FF:000030">
    <property type="entry name" value="Alpha-mannosidase"/>
    <property type="match status" value="1"/>
</dbReference>
<dbReference type="InterPro" id="IPR013780">
    <property type="entry name" value="Glyco_hydro_b"/>
</dbReference>
<feature type="compositionally biased region" description="Basic and acidic residues" evidence="9">
    <location>
        <begin position="1496"/>
        <end position="1514"/>
    </location>
</feature>
<keyword evidence="8" id="KW-0863">Zinc-finger</keyword>
<evidence type="ECO:0000256" key="6">
    <source>
        <dbReference type="ARBA" id="ARBA00023157"/>
    </source>
</evidence>
<dbReference type="InterPro" id="IPR011682">
    <property type="entry name" value="Glyco_hydro_38_C"/>
</dbReference>
<dbReference type="Gene3D" id="2.60.40.1360">
    <property type="match status" value="1"/>
</dbReference>
<evidence type="ECO:0000256" key="7">
    <source>
        <dbReference type="ARBA" id="ARBA00023295"/>
    </source>
</evidence>
<organism evidence="11 12">
    <name type="scientific">Cannabis sativa</name>
    <name type="common">Hemp</name>
    <name type="synonym">Marijuana</name>
    <dbReference type="NCBI Taxonomy" id="3483"/>
    <lineage>
        <taxon>Eukaryota</taxon>
        <taxon>Viridiplantae</taxon>
        <taxon>Streptophyta</taxon>
        <taxon>Embryophyta</taxon>
        <taxon>Tracheophyta</taxon>
        <taxon>Spermatophyta</taxon>
        <taxon>Magnoliopsida</taxon>
        <taxon>eudicotyledons</taxon>
        <taxon>Gunneridae</taxon>
        <taxon>Pentapetalae</taxon>
        <taxon>rosids</taxon>
        <taxon>fabids</taxon>
        <taxon>Rosales</taxon>
        <taxon>Cannabaceae</taxon>
        <taxon>Cannabis</taxon>
    </lineage>
</organism>
<evidence type="ECO:0000256" key="2">
    <source>
        <dbReference type="ARBA" id="ARBA00009792"/>
    </source>
</evidence>
<dbReference type="PROSITE" id="PS50157">
    <property type="entry name" value="ZINC_FINGER_C2H2_2"/>
    <property type="match status" value="1"/>
</dbReference>
<dbReference type="Gene3D" id="2.60.40.1180">
    <property type="entry name" value="Golgi alpha-mannosidase II"/>
    <property type="match status" value="1"/>
</dbReference>
<comment type="similarity">
    <text evidence="2">Belongs to the glycosyl hydrolase 38 family.</text>
</comment>
<dbReference type="SUPFAM" id="SSF88713">
    <property type="entry name" value="Glycoside hydrolase/deacetylase"/>
    <property type="match status" value="1"/>
</dbReference>
<feature type="domain" description="C2H2-type" evidence="10">
    <location>
        <begin position="83"/>
        <end position="111"/>
    </location>
</feature>
<feature type="compositionally biased region" description="Polar residues" evidence="9">
    <location>
        <begin position="1355"/>
        <end position="1365"/>
    </location>
</feature>
<keyword evidence="3" id="KW-0479">Metal-binding</keyword>
<dbReference type="FunFam" id="3.20.110.10:FF:000001">
    <property type="entry name" value="Alpha-mannosidase"/>
    <property type="match status" value="1"/>
</dbReference>
<comment type="caution">
    <text evidence="11">The sequence shown here is derived from an EMBL/GenBank/DDBJ whole genome shotgun (WGS) entry which is preliminary data.</text>
</comment>
<dbReference type="InterPro" id="IPR028995">
    <property type="entry name" value="Glyco_hydro_57/38_cen_sf"/>
</dbReference>
<dbReference type="Proteomes" id="UP000583929">
    <property type="component" value="Unassembled WGS sequence"/>
</dbReference>
<dbReference type="InterPro" id="IPR015341">
    <property type="entry name" value="Glyco_hydro_38_cen"/>
</dbReference>
<dbReference type="Gene3D" id="2.70.98.30">
    <property type="entry name" value="Golgi alpha-mannosidase II, domain 4"/>
    <property type="match status" value="1"/>
</dbReference>
<dbReference type="FunFam" id="2.70.98.30:FF:000004">
    <property type="entry name" value="Alpha-mannosidase"/>
    <property type="match status" value="1"/>
</dbReference>
<dbReference type="PROSITE" id="PS00028">
    <property type="entry name" value="ZINC_FINGER_C2H2_1"/>
    <property type="match status" value="1"/>
</dbReference>
<dbReference type="InterPro" id="IPR011013">
    <property type="entry name" value="Gal_mutarotase_sf_dom"/>
</dbReference>
<dbReference type="FunFam" id="1.20.1270.50:FF:000002">
    <property type="entry name" value="Alpha-mannosidase"/>
    <property type="match status" value="1"/>
</dbReference>
<dbReference type="GO" id="GO:0006013">
    <property type="term" value="P:mannose metabolic process"/>
    <property type="evidence" value="ECO:0007669"/>
    <property type="project" value="InterPro"/>
</dbReference>
<keyword evidence="4" id="KW-0378">Hydrolase</keyword>
<keyword evidence="12" id="KW-1185">Reference proteome</keyword>
<dbReference type="InterPro" id="IPR027291">
    <property type="entry name" value="Glyco_hydro_38_N_sf"/>
</dbReference>
<feature type="non-terminal residue" evidence="11">
    <location>
        <position position="1813"/>
    </location>
</feature>
<feature type="region of interest" description="Disordered" evidence="9">
    <location>
        <begin position="1355"/>
        <end position="1397"/>
    </location>
</feature>
<sequence>VHQKNVSVFWDLNNKPPNPFPPYEAALKLKKTASSFGFVRHTVAFANQQTLSYVPAAIKEQRKDRKKLTQLENKGLVKPPERYFCRVCGRNFYNHEKFVNHFKQIHERENTKRLNQIESARGSQRVKLVAKYSMKMEKYKNCARDVLTPKVGYGLADELKRAGFLVREVSDKSRVAGVEMREHIVEMMDLRKAECVVLVSDDLGFGSVVEEAKMRCYKTVVVGNVNDGGLKRIADSSFSWKEIMMGKARKEAVSVVGKWKDRDVLKGLEWSYKPEKEKSEFDDDDESEDDVDFEKRFEDGDGGSLKKDHSRFWWEMESDNDDSMTSHSYFAWFRGVLRKMRKLCFLSFLLGFLVISSIDVVCGSYMKYDTKSVVVEGKLNVHLVPHSHDDVGWLKTVDQYYVGSNNSIQGACVENTLDSVVQSLLRDPNRMFVFAEMAFFQRWWVEQSPYIQEAVKKLLVDSGQLEFINGGWCMHDEATTHYIDMIDQTTLGHYYIKSQFNKVPRAGWQIDPFGHSAVQAYLLGAELGFESLHFARIDYQDRAKRKGDKSLEVIWRGSKTFGSSSQIFTNAFPVHYSPPNGFHFEVFDDFVPVQDNPNLFDFNVQRRVQDFIDAAITQANVTRTNHIMWTMGDDFQYQYAESWFKEMDKLIHYVNKDGRVNALYSTPSKYTDAKYAANETWPLKTEDYFPYADSKNAYWTGYFTSRPGLKRYVRFLSIAQHHDAVTGTAKQHTTDDYAKRLAIGSSEAEIVVNSALSCLAKNNKSGEQCEPKELKLSQCQLLNISYCPPTEEDIPEGKSLVLVAYNPLGWPRTDIVKIPVNDVNLVVQDSSGNTIEAQYVSLDNVTKNLRKFYTQAYLGKSTKQAPNYWLHFRVSVPPLGWNTYFVSKGSSSAGKRRHVLSKLESPQNDTIEVGPGNLKLTFSSTSGQLKRMYNSKTEVDVPIQQSYLWYGSSTGSDSDSQASGAYIFRPNGAPPTVVSRSVQLKVIRGALVDEIHQEFNPWIYQVTRLYKDKEHAEVEFTIGPIPTDDGVGKEVITRLTANMETNKVFYTDSNGRDFLKRVRDHREDWPLTVTQPEAGNYYPLNLGIFTADKKSELSVLVDRATGGASIADGQLELMLHRRMIKDDSRGVGEALDERVCVEDTCEGLTVRGNYYVSINQPGAGASWRRTTGQEVYSPLLLAFTHEDWKASYSTKETSFDSNYSLPLNVALITLQELDDGSVLLRLAHLYEVGEDPNYSKLATVELKKIFARKIIKEVKEVSLSANQEKSKIKKMEWKVEQNDTKGDQTTPIRGSPISNSTLVFKTVTSSNSVKNPNPFPQLLQLTPIPKASIFHQLTNPNPNPQFLKSISKSTTMASQNPTYRRNSMYPEVNTSNPDHPITPNPNPSSSSSSNLYPTIDMTDLVENLFPEPSAPTAPPEAIEETIVRIPGAILHLIDKHYSVELASGDFTVVQLRQGGNIVAVLARIGDEIQWPLAKDEAAVKLDDSHYFFSMRTPREHGSESDSDSGDEKGENAANDAESLLNYGLTIASKGQERLVKELDGILQHYSCFSVQEVSEKAKKGSEVLDGSVARETSPADLKKEKKTKELMEDRSAAYWTTLAPNVEEYSGTAAKLIAAGSGQVIRGILWCGDVTVDRLKWGNEVMKRRMSLSEEREISPETMRRIKRVKRMTKMTEKVANGVLSGVVKVSGFFTSSVANSKVGKKFFGLLPGEIVLASLDGFSKVCDAVEVSGKNVMSTSSTVTTELVSQRYGKEAAKATNEGLDAAGHAIGTAWTAFKIRKAFNPKSVLKPTSLAKAAASEVKKAKKKDSK</sequence>
<keyword evidence="6" id="KW-1015">Disulfide bond</keyword>
<evidence type="ECO:0000256" key="5">
    <source>
        <dbReference type="ARBA" id="ARBA00022833"/>
    </source>
</evidence>
<dbReference type="Pfam" id="PF07748">
    <property type="entry name" value="Glyco_hydro_38C"/>
    <property type="match status" value="1"/>
</dbReference>
<dbReference type="CDD" id="cd18725">
    <property type="entry name" value="PIN_LabA-like"/>
    <property type="match status" value="1"/>
</dbReference>
<feature type="region of interest" description="Disordered" evidence="9">
    <location>
        <begin position="1494"/>
        <end position="1515"/>
    </location>
</feature>
<evidence type="ECO:0000256" key="9">
    <source>
        <dbReference type="SAM" id="MobiDB-lite"/>
    </source>
</evidence>
<evidence type="ECO:0000313" key="12">
    <source>
        <dbReference type="Proteomes" id="UP000583929"/>
    </source>
</evidence>
<dbReference type="PANTHER" id="PTHR11607">
    <property type="entry name" value="ALPHA-MANNOSIDASE"/>
    <property type="match status" value="1"/>
</dbReference>
<dbReference type="Pfam" id="PF01074">
    <property type="entry name" value="Glyco_hydro_38N"/>
    <property type="match status" value="1"/>
</dbReference>
<dbReference type="EMBL" id="JAATIQ010000142">
    <property type="protein sequence ID" value="KAF4377637.1"/>
    <property type="molecule type" value="Genomic_DNA"/>
</dbReference>
<reference evidence="11 12" key="1">
    <citation type="journal article" date="2020" name="bioRxiv">
        <title>Sequence and annotation of 42 cannabis genomes reveals extensive copy number variation in cannabinoid synthesis and pathogen resistance genes.</title>
        <authorList>
            <person name="Mckernan K.J."/>
            <person name="Helbert Y."/>
            <person name="Kane L.T."/>
            <person name="Ebling H."/>
            <person name="Zhang L."/>
            <person name="Liu B."/>
            <person name="Eaton Z."/>
            <person name="Mclaughlin S."/>
            <person name="Kingan S."/>
            <person name="Baybayan P."/>
            <person name="Concepcion G."/>
            <person name="Jordan M."/>
            <person name="Riva A."/>
            <person name="Barbazuk W."/>
            <person name="Harkins T."/>
        </authorList>
    </citation>
    <scope>NUCLEOTIDE SEQUENCE [LARGE SCALE GENOMIC DNA]</scope>
    <source>
        <strain evidence="12">cv. Jamaican Lion 4</strain>
        <tissue evidence="11">Leaf</tissue>
    </source>
</reference>
<accession>A0A7J6G454</accession>
<dbReference type="InterPro" id="IPR050843">
    <property type="entry name" value="Glycosyl_Hydrlase_38"/>
</dbReference>
<keyword evidence="5" id="KW-0862">Zinc</keyword>
<evidence type="ECO:0000256" key="3">
    <source>
        <dbReference type="ARBA" id="ARBA00022723"/>
    </source>
</evidence>
<dbReference type="InterPro" id="IPR000602">
    <property type="entry name" value="Glyco_hydro_38_N"/>
</dbReference>
<evidence type="ECO:0000256" key="1">
    <source>
        <dbReference type="ARBA" id="ARBA00001947"/>
    </source>
</evidence>
<dbReference type="InterPro" id="IPR037094">
    <property type="entry name" value="Glyco_hydro_38_cen_sf"/>
</dbReference>
<name>A0A7J6G454_CANSA</name>